<dbReference type="GO" id="GO:0003677">
    <property type="term" value="F:DNA binding"/>
    <property type="evidence" value="ECO:0007669"/>
    <property type="project" value="UniProtKB-KW"/>
</dbReference>
<keyword evidence="1" id="KW-0238">DNA-binding</keyword>
<evidence type="ECO:0000259" key="2">
    <source>
        <dbReference type="PROSITE" id="PS50977"/>
    </source>
</evidence>
<dbReference type="PRINTS" id="PR00455">
    <property type="entry name" value="HTHTETR"/>
</dbReference>
<dbReference type="PROSITE" id="PS50977">
    <property type="entry name" value="HTH_TETR_2"/>
    <property type="match status" value="1"/>
</dbReference>
<evidence type="ECO:0000313" key="5">
    <source>
        <dbReference type="EMBL" id="CAB5041442.1"/>
    </source>
</evidence>
<dbReference type="EMBL" id="CAFAAA010000029">
    <property type="protein sequence ID" value="CAB4783161.1"/>
    <property type="molecule type" value="Genomic_DNA"/>
</dbReference>
<dbReference type="InterPro" id="IPR001647">
    <property type="entry name" value="HTH_TetR"/>
</dbReference>
<evidence type="ECO:0000313" key="6">
    <source>
        <dbReference type="EMBL" id="CAB5073928.1"/>
    </source>
</evidence>
<dbReference type="InterPro" id="IPR009057">
    <property type="entry name" value="Homeodomain-like_sf"/>
</dbReference>
<feature type="domain" description="HTH tetR-type" evidence="2">
    <location>
        <begin position="14"/>
        <end position="74"/>
    </location>
</feature>
<dbReference type="PANTHER" id="PTHR43479">
    <property type="entry name" value="ACREF/ENVCD OPERON REPRESSOR-RELATED"/>
    <property type="match status" value="1"/>
</dbReference>
<evidence type="ECO:0000313" key="4">
    <source>
        <dbReference type="EMBL" id="CAB4783161.1"/>
    </source>
</evidence>
<dbReference type="AlphaFoldDB" id="A0A6J7SKR5"/>
<organism evidence="5">
    <name type="scientific">freshwater metagenome</name>
    <dbReference type="NCBI Taxonomy" id="449393"/>
    <lineage>
        <taxon>unclassified sequences</taxon>
        <taxon>metagenomes</taxon>
        <taxon>ecological metagenomes</taxon>
    </lineage>
</organism>
<dbReference type="SUPFAM" id="SSF46689">
    <property type="entry name" value="Homeodomain-like"/>
    <property type="match status" value="1"/>
</dbReference>
<accession>A0A6J7SKR5</accession>
<dbReference type="EMBL" id="CAFBQC010000018">
    <property type="protein sequence ID" value="CAB5041442.1"/>
    <property type="molecule type" value="Genomic_DNA"/>
</dbReference>
<dbReference type="InterPro" id="IPR050624">
    <property type="entry name" value="HTH-type_Tx_Regulator"/>
</dbReference>
<name>A0A6J7SKR5_9ZZZZ</name>
<dbReference type="EMBL" id="CAFBRA010000026">
    <property type="protein sequence ID" value="CAB5073928.1"/>
    <property type="molecule type" value="Genomic_DNA"/>
</dbReference>
<dbReference type="EMBL" id="CAEZYI010000009">
    <property type="protein sequence ID" value="CAB4714705.1"/>
    <property type="molecule type" value="Genomic_DNA"/>
</dbReference>
<evidence type="ECO:0000313" key="3">
    <source>
        <dbReference type="EMBL" id="CAB4714705.1"/>
    </source>
</evidence>
<dbReference type="Pfam" id="PF00440">
    <property type="entry name" value="TetR_N"/>
    <property type="match status" value="1"/>
</dbReference>
<gene>
    <name evidence="3" type="ORF">UFOPK2662_00315</name>
    <name evidence="4" type="ORF">UFOPK2942_00891</name>
    <name evidence="5" type="ORF">UFOPK4242_00521</name>
    <name evidence="6" type="ORF">UFOPK4382_00537</name>
</gene>
<proteinExistence type="predicted"/>
<protein>
    <submittedName>
        <fullName evidence="5">Unannotated protein</fullName>
    </submittedName>
</protein>
<sequence length="174" mass="18802">MPLNKYAPQVTTHRRTQSAILAGTKELITTVGLAKMSMIEIADTSQVSRATLYNHYRDKESVIAALCESEIERLIAIASSAQTATEALEMLSIQISTDAALAHMRTHDPAPLALALGASTHPLWKTFSQSLATITGSQVIADVALRWLVGQVLQPLTPEESRLAAELLISRANL</sequence>
<evidence type="ECO:0000256" key="1">
    <source>
        <dbReference type="ARBA" id="ARBA00023125"/>
    </source>
</evidence>
<dbReference type="PANTHER" id="PTHR43479:SF11">
    <property type="entry name" value="ACREF_ENVCD OPERON REPRESSOR-RELATED"/>
    <property type="match status" value="1"/>
</dbReference>
<dbReference type="Gene3D" id="1.10.357.10">
    <property type="entry name" value="Tetracycline Repressor, domain 2"/>
    <property type="match status" value="1"/>
</dbReference>
<reference evidence="5" key="1">
    <citation type="submission" date="2020-05" db="EMBL/GenBank/DDBJ databases">
        <authorList>
            <person name="Chiriac C."/>
            <person name="Salcher M."/>
            <person name="Ghai R."/>
            <person name="Kavagutti S V."/>
        </authorList>
    </citation>
    <scope>NUCLEOTIDE SEQUENCE</scope>
</reference>